<feature type="signal peptide" evidence="1">
    <location>
        <begin position="1"/>
        <end position="21"/>
    </location>
</feature>
<evidence type="ECO:0000313" key="3">
    <source>
        <dbReference type="Proteomes" id="UP001489004"/>
    </source>
</evidence>
<proteinExistence type="predicted"/>
<name>A0AAW1R931_9CHLO</name>
<dbReference type="EMBL" id="JALJOR010000001">
    <property type="protein sequence ID" value="KAK9829926.1"/>
    <property type="molecule type" value="Genomic_DNA"/>
</dbReference>
<gene>
    <name evidence="2" type="ORF">WJX72_008681</name>
</gene>
<keyword evidence="3" id="KW-1185">Reference proteome</keyword>
<reference evidence="2 3" key="1">
    <citation type="journal article" date="2024" name="Nat. Commun.">
        <title>Phylogenomics reveals the evolutionary origins of lichenization in chlorophyte algae.</title>
        <authorList>
            <person name="Puginier C."/>
            <person name="Libourel C."/>
            <person name="Otte J."/>
            <person name="Skaloud P."/>
            <person name="Haon M."/>
            <person name="Grisel S."/>
            <person name="Petersen M."/>
            <person name="Berrin J.G."/>
            <person name="Delaux P.M."/>
            <person name="Dal Grande F."/>
            <person name="Keller J."/>
        </authorList>
    </citation>
    <scope>NUCLEOTIDE SEQUENCE [LARGE SCALE GENOMIC DNA]</scope>
    <source>
        <strain evidence="2 3">SAG 2043</strain>
    </source>
</reference>
<dbReference type="AlphaFoldDB" id="A0AAW1R931"/>
<evidence type="ECO:0000313" key="2">
    <source>
        <dbReference type="EMBL" id="KAK9829926.1"/>
    </source>
</evidence>
<organism evidence="2 3">
    <name type="scientific">[Myrmecia] bisecta</name>
    <dbReference type="NCBI Taxonomy" id="41462"/>
    <lineage>
        <taxon>Eukaryota</taxon>
        <taxon>Viridiplantae</taxon>
        <taxon>Chlorophyta</taxon>
        <taxon>core chlorophytes</taxon>
        <taxon>Trebouxiophyceae</taxon>
        <taxon>Trebouxiales</taxon>
        <taxon>Trebouxiaceae</taxon>
        <taxon>Myrmecia</taxon>
    </lineage>
</organism>
<feature type="chain" id="PRO_5043946033" evidence="1">
    <location>
        <begin position="22"/>
        <end position="275"/>
    </location>
</feature>
<evidence type="ECO:0000256" key="1">
    <source>
        <dbReference type="SAM" id="SignalP"/>
    </source>
</evidence>
<dbReference type="Proteomes" id="UP001489004">
    <property type="component" value="Unassembled WGS sequence"/>
</dbReference>
<keyword evidence="1" id="KW-0732">Signal</keyword>
<protein>
    <submittedName>
        <fullName evidence="2">Uncharacterized protein</fullName>
    </submittedName>
</protein>
<comment type="caution">
    <text evidence="2">The sequence shown here is derived from an EMBL/GenBank/DDBJ whole genome shotgun (WGS) entry which is preliminary data.</text>
</comment>
<sequence>MKTAAILSVLLAAVMQGLVAGQDSIPTITSTSTQVPPTWTYANPSSAVMWFEGSDTITTPGNVSTSNFVCNGGQIVDVIAQGNGVYNIRGYVPVTDPFTSNSTTVQLSTTACNLAPGCTAFAEADNAPQCYIYAVDMAYCGTEGLVTDRDHALFVLVCSEPVTGFCSPAINNCIKVSGPSNATVEYVDVVDTTSDYYHTQISWDPSYLGPVTVSFSCAVTDAQGNSLAEPIKDLQFSVVPIVAVRSSAYKIGTKVLNVNGPDAALLANANDRPAK</sequence>
<accession>A0AAW1R931</accession>